<dbReference type="SUPFAM" id="SSF53756">
    <property type="entry name" value="UDP-Glycosyltransferase/glycogen phosphorylase"/>
    <property type="match status" value="1"/>
</dbReference>
<proteinExistence type="predicted"/>
<dbReference type="RefSeq" id="WP_109014461.1">
    <property type="nucleotide sequence ID" value="NZ_BDOQ01000003.1"/>
</dbReference>
<gene>
    <name evidence="3" type="ORF">NMK_0783</name>
</gene>
<dbReference type="PANTHER" id="PTHR45947:SF3">
    <property type="entry name" value="SULFOQUINOVOSYL TRANSFERASE SQD2"/>
    <property type="match status" value="1"/>
</dbReference>
<dbReference type="Gene3D" id="3.40.50.2000">
    <property type="entry name" value="Glycogen Phosphorylase B"/>
    <property type="match status" value="2"/>
</dbReference>
<dbReference type="OrthoDB" id="9802525at2"/>
<evidence type="ECO:0000313" key="3">
    <source>
        <dbReference type="EMBL" id="GBG13239.1"/>
    </source>
</evidence>
<evidence type="ECO:0000259" key="2">
    <source>
        <dbReference type="Pfam" id="PF13439"/>
    </source>
</evidence>
<reference evidence="3 4" key="1">
    <citation type="journal article" date="2018" name="Environ. Microbiol.">
        <title>Isolation and genomic characterization of Novimethylophilus kurashikiensis gen. nov. sp. nov., a new lanthanide-dependent methylotrophic species of Methylophilaceae.</title>
        <authorList>
            <person name="Lv H."/>
            <person name="Sahin N."/>
            <person name="Tani A."/>
        </authorList>
    </citation>
    <scope>NUCLEOTIDE SEQUENCE [LARGE SCALE GENOMIC DNA]</scope>
    <source>
        <strain evidence="3 4">La2-4</strain>
    </source>
</reference>
<evidence type="ECO:0000259" key="1">
    <source>
        <dbReference type="Pfam" id="PF00534"/>
    </source>
</evidence>
<dbReference type="InterPro" id="IPR028098">
    <property type="entry name" value="Glyco_trans_4-like_N"/>
</dbReference>
<dbReference type="EMBL" id="BDOQ01000003">
    <property type="protein sequence ID" value="GBG13239.1"/>
    <property type="molecule type" value="Genomic_DNA"/>
</dbReference>
<dbReference type="Pfam" id="PF13439">
    <property type="entry name" value="Glyco_transf_4"/>
    <property type="match status" value="1"/>
</dbReference>
<accession>A0A2R5F5Q2</accession>
<dbReference type="Pfam" id="PF00534">
    <property type="entry name" value="Glycos_transf_1"/>
    <property type="match status" value="1"/>
</dbReference>
<comment type="caution">
    <text evidence="3">The sequence shown here is derived from an EMBL/GenBank/DDBJ whole genome shotgun (WGS) entry which is preliminary data.</text>
</comment>
<dbReference type="InterPro" id="IPR001296">
    <property type="entry name" value="Glyco_trans_1"/>
</dbReference>
<evidence type="ECO:0000313" key="4">
    <source>
        <dbReference type="Proteomes" id="UP000245081"/>
    </source>
</evidence>
<feature type="domain" description="Glycosyl transferase family 1" evidence="1">
    <location>
        <begin position="193"/>
        <end position="352"/>
    </location>
</feature>
<dbReference type="Proteomes" id="UP000245081">
    <property type="component" value="Unassembled WGS sequence"/>
</dbReference>
<feature type="domain" description="Glycosyltransferase subfamily 4-like N-terminal" evidence="2">
    <location>
        <begin position="14"/>
        <end position="183"/>
    </location>
</feature>
<keyword evidence="4" id="KW-1185">Reference proteome</keyword>
<organism evidence="3 4">
    <name type="scientific">Novimethylophilus kurashikiensis</name>
    <dbReference type="NCBI Taxonomy" id="1825523"/>
    <lineage>
        <taxon>Bacteria</taxon>
        <taxon>Pseudomonadati</taxon>
        <taxon>Pseudomonadota</taxon>
        <taxon>Betaproteobacteria</taxon>
        <taxon>Nitrosomonadales</taxon>
        <taxon>Methylophilaceae</taxon>
        <taxon>Novimethylophilus</taxon>
    </lineage>
</organism>
<keyword evidence="3" id="KW-0808">Transferase</keyword>
<dbReference type="InterPro" id="IPR050194">
    <property type="entry name" value="Glycosyltransferase_grp1"/>
</dbReference>
<sequence length="392" mass="44166">MKILFVSDVYFPRINGVSTSIQTFRHELRERGHVVHLIAPDYYMPSDDESDILRVPSRSLPMDPEDRLMKYSWVIKHLPRLRAENYDLVHVQTPFAAHYLGLKLGRTLGIPCVETYHTFFEEYLYHYIPFLPKSVLRFAARAFSRHQGNALDGMVVPSRPMLDVLRKYGVNANAEIIPTGLRPESFNLGDGPAFRKRYGISQERPVMLFLGRVAHEKNIGFLLQVVQAVKARIPDVLLLIAGEGPAREGLERETEALGLSGNVQFIGYLDRHTELNDCYRAADVFVFSSRTETQGLVLLEAMAQGVPVVSTAEMGTKDVLKDGYGVWIAEEQVNDFSEKVVRLLEDDAARGALSLAAGHYARHWSAGSMAEKMLDFYQALQMQSMVASYQPG</sequence>
<protein>
    <submittedName>
        <fullName evidence="3">Glycosyl transferase family 1</fullName>
    </submittedName>
</protein>
<dbReference type="PANTHER" id="PTHR45947">
    <property type="entry name" value="SULFOQUINOVOSYL TRANSFERASE SQD2"/>
    <property type="match status" value="1"/>
</dbReference>
<dbReference type="GO" id="GO:0016757">
    <property type="term" value="F:glycosyltransferase activity"/>
    <property type="evidence" value="ECO:0007669"/>
    <property type="project" value="InterPro"/>
</dbReference>
<dbReference type="AlphaFoldDB" id="A0A2R5F5Q2"/>
<name>A0A2R5F5Q2_9PROT</name>